<dbReference type="Proteomes" id="UP001430149">
    <property type="component" value="Unassembled WGS sequence"/>
</dbReference>
<protein>
    <submittedName>
        <fullName evidence="1">Uncharacterized protein</fullName>
    </submittedName>
</protein>
<accession>A0ABS2K0F4</accession>
<dbReference type="EMBL" id="JADIKE010000025">
    <property type="protein sequence ID" value="MBM7124228.1"/>
    <property type="molecule type" value="Genomic_DNA"/>
</dbReference>
<sequence length="132" mass="14954">MVSRKSKAAIEFLHFLVDISDPATGSISCRKLAAWLGLTEQDLHKRWLQRGVSLAWHAFADELLAVLDAAQAQCHGLERVIDWYFNTPIEQAGRRTADQLVIAGEARWLTRQLDIFEIWISTPLPSSKPLCR</sequence>
<comment type="caution">
    <text evidence="1">The sequence shown here is derived from an EMBL/GenBank/DDBJ whole genome shotgun (WGS) entry which is preliminary data.</text>
</comment>
<evidence type="ECO:0000313" key="2">
    <source>
        <dbReference type="Proteomes" id="UP001430149"/>
    </source>
</evidence>
<name>A0ABS2K0F4_9GAMM</name>
<proteinExistence type="predicted"/>
<gene>
    <name evidence="1" type="ORF">ISP19_02450</name>
</gene>
<reference evidence="1" key="1">
    <citation type="submission" date="2020-10" db="EMBL/GenBank/DDBJ databases">
        <title>Phylogeny of dyella-like bacteria.</title>
        <authorList>
            <person name="Fu J."/>
        </authorList>
    </citation>
    <scope>NUCLEOTIDE SEQUENCE</scope>
    <source>
        <strain evidence="1">DHOC52</strain>
    </source>
</reference>
<keyword evidence="2" id="KW-1185">Reference proteome</keyword>
<dbReference type="RefSeq" id="WP_204679385.1">
    <property type="nucleotide sequence ID" value="NZ_BSNR01000008.1"/>
</dbReference>
<evidence type="ECO:0000313" key="1">
    <source>
        <dbReference type="EMBL" id="MBM7124228.1"/>
    </source>
</evidence>
<organism evidence="1 2">
    <name type="scientific">Dyella flava</name>
    <dbReference type="NCBI Taxonomy" id="1920170"/>
    <lineage>
        <taxon>Bacteria</taxon>
        <taxon>Pseudomonadati</taxon>
        <taxon>Pseudomonadota</taxon>
        <taxon>Gammaproteobacteria</taxon>
        <taxon>Lysobacterales</taxon>
        <taxon>Rhodanobacteraceae</taxon>
        <taxon>Dyella</taxon>
    </lineage>
</organism>